<dbReference type="Proteomes" id="UP000053424">
    <property type="component" value="Unassembled WGS sequence"/>
</dbReference>
<organism evidence="2 3">
    <name type="scientific">Hebeloma cylindrosporum</name>
    <dbReference type="NCBI Taxonomy" id="76867"/>
    <lineage>
        <taxon>Eukaryota</taxon>
        <taxon>Fungi</taxon>
        <taxon>Dikarya</taxon>
        <taxon>Basidiomycota</taxon>
        <taxon>Agaricomycotina</taxon>
        <taxon>Agaricomycetes</taxon>
        <taxon>Agaricomycetidae</taxon>
        <taxon>Agaricales</taxon>
        <taxon>Agaricineae</taxon>
        <taxon>Hymenogastraceae</taxon>
        <taxon>Hebeloma</taxon>
    </lineage>
</organism>
<dbReference type="AlphaFoldDB" id="A0A0C3CFB1"/>
<dbReference type="HOGENOM" id="CLU_141751_0_0_1"/>
<keyword evidence="3" id="KW-1185">Reference proteome</keyword>
<gene>
    <name evidence="2" type="ORF">M413DRAFT_22107</name>
</gene>
<evidence type="ECO:0000313" key="3">
    <source>
        <dbReference type="Proteomes" id="UP000053424"/>
    </source>
</evidence>
<evidence type="ECO:0000256" key="1">
    <source>
        <dbReference type="SAM" id="MobiDB-lite"/>
    </source>
</evidence>
<proteinExistence type="predicted"/>
<accession>A0A0C3CFB1</accession>
<dbReference type="OrthoDB" id="3228420at2759"/>
<sequence>MAENIIVPHPPAVKVGGRRLSVSKHKAPTADTHHASSAHKTTAKSDEDDADAAARAPQRAAAADRPDYPRPAPPGAPPTANVNAEDAPPPPHQHQHQHQHEDDAPPKKDRNEKKLHELPHWKLESTRPTRDNIHGGKGHAMGIRIAQPAGKALGV</sequence>
<feature type="compositionally biased region" description="Basic and acidic residues" evidence="1">
    <location>
        <begin position="98"/>
        <end position="134"/>
    </location>
</feature>
<reference evidence="2 3" key="1">
    <citation type="submission" date="2014-04" db="EMBL/GenBank/DDBJ databases">
        <authorList>
            <consortium name="DOE Joint Genome Institute"/>
            <person name="Kuo A."/>
            <person name="Gay G."/>
            <person name="Dore J."/>
            <person name="Kohler A."/>
            <person name="Nagy L.G."/>
            <person name="Floudas D."/>
            <person name="Copeland A."/>
            <person name="Barry K.W."/>
            <person name="Cichocki N."/>
            <person name="Veneault-Fourrey C."/>
            <person name="LaButti K."/>
            <person name="Lindquist E.A."/>
            <person name="Lipzen A."/>
            <person name="Lundell T."/>
            <person name="Morin E."/>
            <person name="Murat C."/>
            <person name="Sun H."/>
            <person name="Tunlid A."/>
            <person name="Henrissat B."/>
            <person name="Grigoriev I.V."/>
            <person name="Hibbett D.S."/>
            <person name="Martin F."/>
            <person name="Nordberg H.P."/>
            <person name="Cantor M.N."/>
            <person name="Hua S.X."/>
        </authorList>
    </citation>
    <scope>NUCLEOTIDE SEQUENCE [LARGE SCALE GENOMIC DNA]</scope>
    <source>
        <strain evidence="3">h7</strain>
    </source>
</reference>
<feature type="region of interest" description="Disordered" evidence="1">
    <location>
        <begin position="1"/>
        <end position="138"/>
    </location>
</feature>
<protein>
    <submittedName>
        <fullName evidence="2">Uncharacterized protein</fullName>
    </submittedName>
</protein>
<evidence type="ECO:0000313" key="2">
    <source>
        <dbReference type="EMBL" id="KIM47440.1"/>
    </source>
</evidence>
<reference evidence="3" key="2">
    <citation type="submission" date="2015-01" db="EMBL/GenBank/DDBJ databases">
        <title>Evolutionary Origins and Diversification of the Mycorrhizal Mutualists.</title>
        <authorList>
            <consortium name="DOE Joint Genome Institute"/>
            <consortium name="Mycorrhizal Genomics Consortium"/>
            <person name="Kohler A."/>
            <person name="Kuo A."/>
            <person name="Nagy L.G."/>
            <person name="Floudas D."/>
            <person name="Copeland A."/>
            <person name="Barry K.W."/>
            <person name="Cichocki N."/>
            <person name="Veneault-Fourrey C."/>
            <person name="LaButti K."/>
            <person name="Lindquist E.A."/>
            <person name="Lipzen A."/>
            <person name="Lundell T."/>
            <person name="Morin E."/>
            <person name="Murat C."/>
            <person name="Riley R."/>
            <person name="Ohm R."/>
            <person name="Sun H."/>
            <person name="Tunlid A."/>
            <person name="Henrissat B."/>
            <person name="Grigoriev I.V."/>
            <person name="Hibbett D.S."/>
            <person name="Martin F."/>
        </authorList>
    </citation>
    <scope>NUCLEOTIDE SEQUENCE [LARGE SCALE GENOMIC DNA]</scope>
    <source>
        <strain evidence="3">h7</strain>
    </source>
</reference>
<name>A0A0C3CFB1_HEBCY</name>
<dbReference type="EMBL" id="KN831769">
    <property type="protein sequence ID" value="KIM47440.1"/>
    <property type="molecule type" value="Genomic_DNA"/>
</dbReference>